<organism evidence="2 4">
    <name type="scientific">Trichuris suis</name>
    <name type="common">pig whipworm</name>
    <dbReference type="NCBI Taxonomy" id="68888"/>
    <lineage>
        <taxon>Eukaryota</taxon>
        <taxon>Metazoa</taxon>
        <taxon>Ecdysozoa</taxon>
        <taxon>Nematoda</taxon>
        <taxon>Enoplea</taxon>
        <taxon>Dorylaimia</taxon>
        <taxon>Trichinellida</taxon>
        <taxon>Trichuridae</taxon>
        <taxon>Trichuris</taxon>
    </lineage>
</organism>
<dbReference type="Proteomes" id="UP000030758">
    <property type="component" value="Unassembled WGS sequence"/>
</dbReference>
<keyword evidence="1" id="KW-0732">Signal</keyword>
<dbReference type="AlphaFoldDB" id="A0A085LVL7"/>
<evidence type="ECO:0000313" key="3">
    <source>
        <dbReference type="EMBL" id="KFD60968.1"/>
    </source>
</evidence>
<evidence type="ECO:0000313" key="2">
    <source>
        <dbReference type="EMBL" id="KFD49013.1"/>
    </source>
</evidence>
<evidence type="ECO:0000313" key="4">
    <source>
        <dbReference type="Proteomes" id="UP000030764"/>
    </source>
</evidence>
<gene>
    <name evidence="2" type="ORF">M513_10061</name>
    <name evidence="3" type="ORF">M514_10061</name>
</gene>
<reference evidence="2 4" key="1">
    <citation type="journal article" date="2014" name="Nat. Genet.">
        <title>Genome and transcriptome of the porcine whipworm Trichuris suis.</title>
        <authorList>
            <person name="Jex A.R."/>
            <person name="Nejsum P."/>
            <person name="Schwarz E.M."/>
            <person name="Hu L."/>
            <person name="Young N.D."/>
            <person name="Hall R.S."/>
            <person name="Korhonen P.K."/>
            <person name="Liao S."/>
            <person name="Thamsborg S."/>
            <person name="Xia J."/>
            <person name="Xu P."/>
            <person name="Wang S."/>
            <person name="Scheerlinck J.P."/>
            <person name="Hofmann A."/>
            <person name="Sternberg P.W."/>
            <person name="Wang J."/>
            <person name="Gasser R.B."/>
        </authorList>
    </citation>
    <scope>NUCLEOTIDE SEQUENCE [LARGE SCALE GENOMIC DNA]</scope>
    <source>
        <strain evidence="3">DCEP-RM93F</strain>
        <strain evidence="2">DCEP-RM93M</strain>
    </source>
</reference>
<keyword evidence="4" id="KW-1185">Reference proteome</keyword>
<sequence>MGDASQSLAWSQTISCLLFFLRCRDALNGSAVGLQQRVRNASAGHVVRSYPLVSADEYVATNIESLFDLAEIQVRFPVKSLNAVVVTRKETFRNISRRNISDWETCFPTVDAASVFFKTLWASFFWWSTCTRYNLSQLPFHIISVGCQVCLVLLEPMGFCDRRDAKSCDQRL</sequence>
<dbReference type="EMBL" id="KL363279">
    <property type="protein sequence ID" value="KFD49013.1"/>
    <property type="molecule type" value="Genomic_DNA"/>
</dbReference>
<name>A0A085LVL7_9BILA</name>
<accession>A0A085LVL7</accession>
<proteinExistence type="predicted"/>
<dbReference type="EMBL" id="KL367641">
    <property type="protein sequence ID" value="KFD60968.1"/>
    <property type="molecule type" value="Genomic_DNA"/>
</dbReference>
<dbReference type="Proteomes" id="UP000030764">
    <property type="component" value="Unassembled WGS sequence"/>
</dbReference>
<feature type="signal peptide" evidence="1">
    <location>
        <begin position="1"/>
        <end position="26"/>
    </location>
</feature>
<evidence type="ECO:0000256" key="1">
    <source>
        <dbReference type="SAM" id="SignalP"/>
    </source>
</evidence>
<evidence type="ECO:0008006" key="5">
    <source>
        <dbReference type="Google" id="ProtNLM"/>
    </source>
</evidence>
<feature type="chain" id="PRO_5010405191" description="Secreted protein" evidence="1">
    <location>
        <begin position="27"/>
        <end position="172"/>
    </location>
</feature>
<protein>
    <recommendedName>
        <fullName evidence="5">Secreted protein</fullName>
    </recommendedName>
</protein>